<evidence type="ECO:0000313" key="2">
    <source>
        <dbReference type="EMBL" id="MDQ0446027.1"/>
    </source>
</evidence>
<accession>A0ABU0HUL8</accession>
<name>A0ABU0HUL8_9HYPH</name>
<dbReference type="Proteomes" id="UP001231124">
    <property type="component" value="Unassembled WGS sequence"/>
</dbReference>
<keyword evidence="3" id="KW-1185">Reference proteome</keyword>
<proteinExistence type="predicted"/>
<protein>
    <submittedName>
        <fullName evidence="2">Uncharacterized protein</fullName>
    </submittedName>
</protein>
<organism evidence="2 3">
    <name type="scientific">Methylobacterium aerolatum</name>
    <dbReference type="NCBI Taxonomy" id="418708"/>
    <lineage>
        <taxon>Bacteria</taxon>
        <taxon>Pseudomonadati</taxon>
        <taxon>Pseudomonadota</taxon>
        <taxon>Alphaproteobacteria</taxon>
        <taxon>Hyphomicrobiales</taxon>
        <taxon>Methylobacteriaceae</taxon>
        <taxon>Methylobacterium</taxon>
    </lineage>
</organism>
<dbReference type="RefSeq" id="WP_238203341.1">
    <property type="nucleotide sequence ID" value="NZ_BPQE01000013.1"/>
</dbReference>
<feature type="region of interest" description="Disordered" evidence="1">
    <location>
        <begin position="1"/>
        <end position="24"/>
    </location>
</feature>
<evidence type="ECO:0000256" key="1">
    <source>
        <dbReference type="SAM" id="MobiDB-lite"/>
    </source>
</evidence>
<sequence>MPKPPAGAHSLTLPPPAIRMDAGGGERDVCGVDLGSLANVLGGILERRTQAGEWVEYDPACWQERAEKLSKEVNWLLGRVDECLAENGLDGGL</sequence>
<dbReference type="EMBL" id="JAUSVP010000001">
    <property type="protein sequence ID" value="MDQ0446027.1"/>
    <property type="molecule type" value="Genomic_DNA"/>
</dbReference>
<evidence type="ECO:0000313" key="3">
    <source>
        <dbReference type="Proteomes" id="UP001231124"/>
    </source>
</evidence>
<gene>
    <name evidence="2" type="ORF">QO012_000505</name>
</gene>
<reference evidence="2 3" key="1">
    <citation type="submission" date="2023-07" db="EMBL/GenBank/DDBJ databases">
        <title>Genomic Encyclopedia of Type Strains, Phase IV (KMG-IV): sequencing the most valuable type-strain genomes for metagenomic binning, comparative biology and taxonomic classification.</title>
        <authorList>
            <person name="Goeker M."/>
        </authorList>
    </citation>
    <scope>NUCLEOTIDE SEQUENCE [LARGE SCALE GENOMIC DNA]</scope>
    <source>
        <strain evidence="2 3">DSM 19013</strain>
    </source>
</reference>
<comment type="caution">
    <text evidence="2">The sequence shown here is derived from an EMBL/GenBank/DDBJ whole genome shotgun (WGS) entry which is preliminary data.</text>
</comment>